<gene>
    <name evidence="6" type="primary">nuoC</name>
    <name evidence="6" type="ORF">GFC30_377</name>
</gene>
<dbReference type="GO" id="GO:0008137">
    <property type="term" value="F:NADH dehydrogenase (ubiquinone) activity"/>
    <property type="evidence" value="ECO:0007669"/>
    <property type="project" value="InterPro"/>
</dbReference>
<feature type="compositionally biased region" description="Acidic residues" evidence="4">
    <location>
        <begin position="151"/>
        <end position="160"/>
    </location>
</feature>
<feature type="compositionally biased region" description="Low complexity" evidence="4">
    <location>
        <begin position="131"/>
        <end position="144"/>
    </location>
</feature>
<dbReference type="KEGG" id="aamy:GFC30_377"/>
<dbReference type="PANTHER" id="PTHR10884">
    <property type="entry name" value="NADH DEHYDROGENASE UBIQUINONE IRON-SULFUR PROTEIN 3"/>
    <property type="match status" value="1"/>
</dbReference>
<keyword evidence="7" id="KW-1185">Reference proteome</keyword>
<name>A0A160F386_9BACL</name>
<dbReference type="Pfam" id="PF00329">
    <property type="entry name" value="Complex1_30kDa"/>
    <property type="match status" value="1"/>
</dbReference>
<dbReference type="RefSeq" id="WP_066322644.1">
    <property type="nucleotide sequence ID" value="NZ_CP015438.1"/>
</dbReference>
<evidence type="ECO:0000256" key="2">
    <source>
        <dbReference type="ARBA" id="ARBA00022448"/>
    </source>
</evidence>
<dbReference type="EMBL" id="CP015438">
    <property type="protein sequence ID" value="ANB60769.1"/>
    <property type="molecule type" value="Genomic_DNA"/>
</dbReference>
<accession>A0A160F386</accession>
<dbReference type="Gene3D" id="3.30.460.80">
    <property type="entry name" value="NADH:ubiquinone oxidoreductase, 30kDa subunit"/>
    <property type="match status" value="1"/>
</dbReference>
<dbReference type="InterPro" id="IPR010218">
    <property type="entry name" value="NADH_DH_suC"/>
</dbReference>
<feature type="compositionally biased region" description="Acidic residues" evidence="4">
    <location>
        <begin position="114"/>
        <end position="123"/>
    </location>
</feature>
<feature type="domain" description="NADH:ubiquinone oxidoreductase 30kDa subunit" evidence="5">
    <location>
        <begin position="307"/>
        <end position="420"/>
    </location>
</feature>
<dbReference type="OrthoDB" id="9803286at2"/>
<proteinExistence type="inferred from homology"/>
<feature type="compositionally biased region" description="Basic and acidic residues" evidence="4">
    <location>
        <begin position="1"/>
        <end position="27"/>
    </location>
</feature>
<feature type="compositionally biased region" description="Low complexity" evidence="4">
    <location>
        <begin position="60"/>
        <end position="70"/>
    </location>
</feature>
<feature type="region of interest" description="Disordered" evidence="4">
    <location>
        <begin position="60"/>
        <end position="166"/>
    </location>
</feature>
<dbReference type="SUPFAM" id="SSF143243">
    <property type="entry name" value="Nqo5-like"/>
    <property type="match status" value="1"/>
</dbReference>
<dbReference type="Proteomes" id="UP000076865">
    <property type="component" value="Chromosome"/>
</dbReference>
<organism evidence="6 7">
    <name type="scientific">Anoxybacteroides amylolyticum</name>
    <dbReference type="NCBI Taxonomy" id="294699"/>
    <lineage>
        <taxon>Bacteria</taxon>
        <taxon>Bacillati</taxon>
        <taxon>Bacillota</taxon>
        <taxon>Bacilli</taxon>
        <taxon>Bacillales</taxon>
        <taxon>Anoxybacillaceae</taxon>
        <taxon>Anoxybacteroides</taxon>
    </lineage>
</organism>
<evidence type="ECO:0000256" key="4">
    <source>
        <dbReference type="SAM" id="MobiDB-lite"/>
    </source>
</evidence>
<dbReference type="GO" id="GO:0016651">
    <property type="term" value="F:oxidoreductase activity, acting on NAD(P)H"/>
    <property type="evidence" value="ECO:0007669"/>
    <property type="project" value="InterPro"/>
</dbReference>
<reference evidence="6 7" key="1">
    <citation type="journal article" date="2006" name="Syst. Appl. Microbiol.">
        <title>Anoxybacillus amylolyticus sp. nov., a thermophilic amylase producing bacterium isolated from Mount Rittmann (Antarctica).</title>
        <authorList>
            <person name="Poli A."/>
            <person name="Esposito E."/>
            <person name="Lama L."/>
            <person name="Orlando P."/>
            <person name="Nicolaus G."/>
            <person name="de Appolonia F."/>
            <person name="Gambacorta A."/>
            <person name="Nicolaus B."/>
        </authorList>
    </citation>
    <scope>NUCLEOTIDE SEQUENCE [LARGE SCALE GENOMIC DNA]</scope>
    <source>
        <strain evidence="6 7">DSM 15939</strain>
    </source>
</reference>
<dbReference type="NCBIfam" id="TIGR01961">
    <property type="entry name" value="NuoC_fam"/>
    <property type="match status" value="1"/>
</dbReference>
<evidence type="ECO:0000313" key="6">
    <source>
        <dbReference type="EMBL" id="ANB60769.1"/>
    </source>
</evidence>
<feature type="region of interest" description="Disordered" evidence="4">
    <location>
        <begin position="1"/>
        <end position="47"/>
    </location>
</feature>
<dbReference type="NCBIfam" id="NF005832">
    <property type="entry name" value="PRK07735.1"/>
    <property type="match status" value="1"/>
</dbReference>
<evidence type="ECO:0000256" key="1">
    <source>
        <dbReference type="ARBA" id="ARBA00007569"/>
    </source>
</evidence>
<dbReference type="InterPro" id="IPR001268">
    <property type="entry name" value="NADH_UbQ_OxRdtase_30kDa_su"/>
</dbReference>
<dbReference type="PATRIC" id="fig|294699.3.peg.360"/>
<evidence type="ECO:0000313" key="7">
    <source>
        <dbReference type="Proteomes" id="UP000076865"/>
    </source>
</evidence>
<keyword evidence="2" id="KW-0813">Transport</keyword>
<evidence type="ECO:0000259" key="5">
    <source>
        <dbReference type="Pfam" id="PF00329"/>
    </source>
</evidence>
<dbReference type="InterPro" id="IPR037232">
    <property type="entry name" value="NADH_quin_OxRdtase_su_C/D-like"/>
</dbReference>
<evidence type="ECO:0000256" key="3">
    <source>
        <dbReference type="ARBA" id="ARBA00031773"/>
    </source>
</evidence>
<feature type="compositionally biased region" description="Acidic residues" evidence="4">
    <location>
        <begin position="76"/>
        <end position="86"/>
    </location>
</feature>
<dbReference type="AlphaFoldDB" id="A0A160F386"/>
<sequence length="426" mass="45247">MSEEKDIQQRKKEAAERAKQLARERLAAKQAGGETEQTLEAKADATDDVELAKKKAAAAAKAKAAALAKQKAAEEAGAEESESDDVELAKKKAAAAAKAKAAALAKQKAAEQPGAEESESDDVELAKKKAAAAAKAKAAALAKQKAAEQPGAEESESDDVELAKKKAAAAAKAKAAALAKQKAAGQAEGEENASDDIALAKQKAIAAAKAKAAALAKQKASAQGEGGEEDVAAAKAKAIAAAKAKAAAAAKAKAAGEAEAPKQSEAPSPNQPLLDKYVKVIKEHLGEEVLEDAYINRLSKDVPTLVAKKDTYFKVAQFLKYNEQLGFDYLSELHGTDFQTHMEVYVHLYSYKNNQAVALKVKIDRNEPEIDSLVPLWQGANWPECEAYDLLGIRFNGHPNLIRIFLGEQWVGHPLRKDYVPYDMEV</sequence>
<feature type="compositionally biased region" description="Low complexity" evidence="4">
    <location>
        <begin position="94"/>
        <end position="107"/>
    </location>
</feature>
<dbReference type="PANTHER" id="PTHR10884:SF14">
    <property type="entry name" value="NADH DEHYDROGENASE [UBIQUINONE] IRON-SULFUR PROTEIN 3, MITOCHONDRIAL"/>
    <property type="match status" value="1"/>
</dbReference>
<protein>
    <recommendedName>
        <fullName evidence="3">NAD(P)H dehydrogenase subunit J</fullName>
    </recommendedName>
</protein>
<comment type="similarity">
    <text evidence="1">Belongs to the complex I 30 kDa subunit family.</text>
</comment>